<feature type="transmembrane region" description="Helical" evidence="5">
    <location>
        <begin position="245"/>
        <end position="264"/>
    </location>
</feature>
<evidence type="ECO:0000256" key="5">
    <source>
        <dbReference type="SAM" id="Phobius"/>
    </source>
</evidence>
<gene>
    <name evidence="7" type="ORF">CLV43_12571</name>
</gene>
<name>A0A2T0S8J2_9PSEU</name>
<evidence type="ECO:0000256" key="1">
    <source>
        <dbReference type="ARBA" id="ARBA00004141"/>
    </source>
</evidence>
<evidence type="ECO:0000313" key="7">
    <source>
        <dbReference type="EMBL" id="PRY29722.1"/>
    </source>
</evidence>
<dbReference type="PANTHER" id="PTHR43229:SF2">
    <property type="entry name" value="NODULATION PROTEIN J"/>
    <property type="match status" value="1"/>
</dbReference>
<comment type="caution">
    <text evidence="7">The sequence shown here is derived from an EMBL/GenBank/DDBJ whole genome shotgun (WGS) entry which is preliminary data.</text>
</comment>
<feature type="domain" description="ABC-2 type transporter transmembrane" evidence="6">
    <location>
        <begin position="81"/>
        <end position="263"/>
    </location>
</feature>
<evidence type="ECO:0000256" key="4">
    <source>
        <dbReference type="ARBA" id="ARBA00023136"/>
    </source>
</evidence>
<dbReference type="GO" id="GO:0016020">
    <property type="term" value="C:membrane"/>
    <property type="evidence" value="ECO:0007669"/>
    <property type="project" value="UniProtKB-SubCell"/>
</dbReference>
<reference evidence="7 8" key="1">
    <citation type="submission" date="2018-03" db="EMBL/GenBank/DDBJ databases">
        <title>Genomic Encyclopedia of Archaeal and Bacterial Type Strains, Phase II (KMG-II): from individual species to whole genera.</title>
        <authorList>
            <person name="Goeker M."/>
        </authorList>
    </citation>
    <scope>NUCLEOTIDE SEQUENCE [LARGE SCALE GENOMIC DNA]</scope>
    <source>
        <strain evidence="7 8">DSM 44720</strain>
    </source>
</reference>
<feature type="transmembrane region" description="Helical" evidence="5">
    <location>
        <begin position="159"/>
        <end position="182"/>
    </location>
</feature>
<feature type="transmembrane region" description="Helical" evidence="5">
    <location>
        <begin position="53"/>
        <end position="75"/>
    </location>
</feature>
<dbReference type="PANTHER" id="PTHR43229">
    <property type="entry name" value="NODULATION PROTEIN J"/>
    <property type="match status" value="1"/>
</dbReference>
<feature type="transmembrane region" description="Helical" evidence="5">
    <location>
        <begin position="189"/>
        <end position="211"/>
    </location>
</feature>
<accession>A0A2T0S8J2</accession>
<keyword evidence="3 5" id="KW-1133">Transmembrane helix</keyword>
<organism evidence="7 8">
    <name type="scientific">Umezawaea tangerina</name>
    <dbReference type="NCBI Taxonomy" id="84725"/>
    <lineage>
        <taxon>Bacteria</taxon>
        <taxon>Bacillati</taxon>
        <taxon>Actinomycetota</taxon>
        <taxon>Actinomycetes</taxon>
        <taxon>Pseudonocardiales</taxon>
        <taxon>Pseudonocardiaceae</taxon>
        <taxon>Umezawaea</taxon>
    </lineage>
</organism>
<keyword evidence="2 5" id="KW-0812">Transmembrane</keyword>
<evidence type="ECO:0000313" key="8">
    <source>
        <dbReference type="Proteomes" id="UP000239494"/>
    </source>
</evidence>
<sequence>MTRSSTIGDPVTSSARFAPGTFTPAPGRGKLGRMFLAQSRVEMLLTLRHGEQILLTVLIPVALLVALTLMTVIPMPDPRVGSATARVFALAILSSAFTGQAIALGFDRRYGVLKRLAAALPRWLLVAGRVTAALAVVAVQVLILGGTALLLGWRPPASGIAWAVLLIVLGTLTFGALGVLLGGALRAEIVLALANIVWFVLLLIGGLALGVDALPSGVAQVVQLLPSAALAEGLHSAVVDGTGPGPGPIAVLLTWGLAATALATRTTKLD</sequence>
<comment type="subcellular location">
    <subcellularLocation>
        <location evidence="1">Membrane</location>
        <topology evidence="1">Multi-pass membrane protein</topology>
    </subcellularLocation>
</comment>
<keyword evidence="8" id="KW-1185">Reference proteome</keyword>
<protein>
    <submittedName>
        <fullName evidence="7">ABC-2 type transport system permease protein</fullName>
    </submittedName>
</protein>
<proteinExistence type="predicted"/>
<dbReference type="InterPro" id="IPR051784">
    <property type="entry name" value="Nod_factor_ABC_transporter"/>
</dbReference>
<feature type="transmembrane region" description="Helical" evidence="5">
    <location>
        <begin position="126"/>
        <end position="153"/>
    </location>
</feature>
<keyword evidence="4 5" id="KW-0472">Membrane</keyword>
<dbReference type="AlphaFoldDB" id="A0A2T0S8J2"/>
<feature type="transmembrane region" description="Helical" evidence="5">
    <location>
        <begin position="87"/>
        <end position="106"/>
    </location>
</feature>
<evidence type="ECO:0000256" key="2">
    <source>
        <dbReference type="ARBA" id="ARBA00022692"/>
    </source>
</evidence>
<dbReference type="InterPro" id="IPR013525">
    <property type="entry name" value="ABC2_TM"/>
</dbReference>
<dbReference type="EMBL" id="PVTF01000025">
    <property type="protein sequence ID" value="PRY29722.1"/>
    <property type="molecule type" value="Genomic_DNA"/>
</dbReference>
<dbReference type="GO" id="GO:0140359">
    <property type="term" value="F:ABC-type transporter activity"/>
    <property type="evidence" value="ECO:0007669"/>
    <property type="project" value="InterPro"/>
</dbReference>
<dbReference type="Proteomes" id="UP000239494">
    <property type="component" value="Unassembled WGS sequence"/>
</dbReference>
<dbReference type="Pfam" id="PF12698">
    <property type="entry name" value="ABC2_membrane_3"/>
    <property type="match status" value="1"/>
</dbReference>
<evidence type="ECO:0000259" key="6">
    <source>
        <dbReference type="Pfam" id="PF12698"/>
    </source>
</evidence>
<evidence type="ECO:0000256" key="3">
    <source>
        <dbReference type="ARBA" id="ARBA00022989"/>
    </source>
</evidence>